<dbReference type="Gene3D" id="6.10.250.690">
    <property type="match status" value="1"/>
</dbReference>
<dbReference type="Pfam" id="PF00486">
    <property type="entry name" value="Trans_reg_C"/>
    <property type="match status" value="1"/>
</dbReference>
<feature type="DNA-binding region" description="OmpR/PhoB-type" evidence="7">
    <location>
        <begin position="118"/>
        <end position="219"/>
    </location>
</feature>
<name>A0ABW8JW62_9GAMM</name>
<evidence type="ECO:0000256" key="5">
    <source>
        <dbReference type="ARBA" id="ARBA00023163"/>
    </source>
</evidence>
<feature type="domain" description="OmpR/PhoB-type" evidence="9">
    <location>
        <begin position="118"/>
        <end position="219"/>
    </location>
</feature>
<dbReference type="InterPro" id="IPR011006">
    <property type="entry name" value="CheY-like_superfamily"/>
</dbReference>
<accession>A0ABW8JW62</accession>
<dbReference type="Pfam" id="PF00072">
    <property type="entry name" value="Response_reg"/>
    <property type="match status" value="1"/>
</dbReference>
<dbReference type="SUPFAM" id="SSF46894">
    <property type="entry name" value="C-terminal effector domain of the bipartite response regulators"/>
    <property type="match status" value="1"/>
</dbReference>
<evidence type="ECO:0000256" key="3">
    <source>
        <dbReference type="ARBA" id="ARBA00023015"/>
    </source>
</evidence>
<evidence type="ECO:0000313" key="11">
    <source>
        <dbReference type="Proteomes" id="UP001620460"/>
    </source>
</evidence>
<dbReference type="CDD" id="cd00383">
    <property type="entry name" value="trans_reg_C"/>
    <property type="match status" value="1"/>
</dbReference>
<organism evidence="10 11">
    <name type="scientific">Dyella ginsengisoli</name>
    <dbReference type="NCBI Taxonomy" id="363848"/>
    <lineage>
        <taxon>Bacteria</taxon>
        <taxon>Pseudomonadati</taxon>
        <taxon>Pseudomonadota</taxon>
        <taxon>Gammaproteobacteria</taxon>
        <taxon>Lysobacterales</taxon>
        <taxon>Rhodanobacteraceae</taxon>
        <taxon>Dyella</taxon>
    </lineage>
</organism>
<comment type="caution">
    <text evidence="10">The sequence shown here is derived from an EMBL/GenBank/DDBJ whole genome shotgun (WGS) entry which is preliminary data.</text>
</comment>
<dbReference type="EMBL" id="JADIKM010000003">
    <property type="protein sequence ID" value="MFK2905108.1"/>
    <property type="molecule type" value="Genomic_DNA"/>
</dbReference>
<keyword evidence="1 6" id="KW-0597">Phosphoprotein</keyword>
<dbReference type="PROSITE" id="PS51755">
    <property type="entry name" value="OMPR_PHOB"/>
    <property type="match status" value="1"/>
</dbReference>
<dbReference type="InterPro" id="IPR039420">
    <property type="entry name" value="WalR-like"/>
</dbReference>
<dbReference type="InterPro" id="IPR036388">
    <property type="entry name" value="WH-like_DNA-bd_sf"/>
</dbReference>
<dbReference type="RefSeq" id="WP_404634246.1">
    <property type="nucleotide sequence ID" value="NZ_JADIKM010000003.1"/>
</dbReference>
<evidence type="ECO:0000256" key="4">
    <source>
        <dbReference type="ARBA" id="ARBA00023125"/>
    </source>
</evidence>
<evidence type="ECO:0000256" key="7">
    <source>
        <dbReference type="PROSITE-ProRule" id="PRU01091"/>
    </source>
</evidence>
<evidence type="ECO:0000259" key="8">
    <source>
        <dbReference type="PROSITE" id="PS50110"/>
    </source>
</evidence>
<proteinExistence type="predicted"/>
<dbReference type="SUPFAM" id="SSF52172">
    <property type="entry name" value="CheY-like"/>
    <property type="match status" value="1"/>
</dbReference>
<dbReference type="SMART" id="SM00862">
    <property type="entry name" value="Trans_reg_C"/>
    <property type="match status" value="1"/>
</dbReference>
<dbReference type="Gene3D" id="3.40.50.2300">
    <property type="match status" value="1"/>
</dbReference>
<sequence>MARVLIAEDEPKIAQLLADYLAQAGHEALTVGEGDRVLASVAAERPDLLLLDIMLPGTDGLSILRELRRNSALPVIMLTARVEEIDRLLGLELGADDYICKPFSPREVVARVRALLRRAVPNAPANPFTVDEDARRVFYLGRPVPHTTTEYRLLHALLTHPGRIYSRDQLLDLMHDDLRDVTDRVVDSHIRNLRRKLEDMAPGQTFIHSVYGAGYRFEMSEA</sequence>
<feature type="domain" description="Response regulatory" evidence="8">
    <location>
        <begin position="3"/>
        <end position="116"/>
    </location>
</feature>
<dbReference type="Proteomes" id="UP001620460">
    <property type="component" value="Unassembled WGS sequence"/>
</dbReference>
<keyword evidence="4 7" id="KW-0238">DNA-binding</keyword>
<protein>
    <submittedName>
        <fullName evidence="10">Response regulator</fullName>
    </submittedName>
</protein>
<evidence type="ECO:0000259" key="9">
    <source>
        <dbReference type="PROSITE" id="PS51755"/>
    </source>
</evidence>
<evidence type="ECO:0000313" key="10">
    <source>
        <dbReference type="EMBL" id="MFK2905108.1"/>
    </source>
</evidence>
<keyword evidence="11" id="KW-1185">Reference proteome</keyword>
<dbReference type="PROSITE" id="PS50110">
    <property type="entry name" value="RESPONSE_REGULATORY"/>
    <property type="match status" value="1"/>
</dbReference>
<evidence type="ECO:0000256" key="2">
    <source>
        <dbReference type="ARBA" id="ARBA00023012"/>
    </source>
</evidence>
<keyword evidence="3" id="KW-0805">Transcription regulation</keyword>
<dbReference type="Gene3D" id="1.10.10.10">
    <property type="entry name" value="Winged helix-like DNA-binding domain superfamily/Winged helix DNA-binding domain"/>
    <property type="match status" value="1"/>
</dbReference>
<dbReference type="InterPro" id="IPR016032">
    <property type="entry name" value="Sig_transdc_resp-reg_C-effctor"/>
</dbReference>
<evidence type="ECO:0000256" key="6">
    <source>
        <dbReference type="PROSITE-ProRule" id="PRU00169"/>
    </source>
</evidence>
<evidence type="ECO:0000256" key="1">
    <source>
        <dbReference type="ARBA" id="ARBA00022553"/>
    </source>
</evidence>
<dbReference type="InterPro" id="IPR001867">
    <property type="entry name" value="OmpR/PhoB-type_DNA-bd"/>
</dbReference>
<dbReference type="PANTHER" id="PTHR48111">
    <property type="entry name" value="REGULATOR OF RPOS"/>
    <property type="match status" value="1"/>
</dbReference>
<dbReference type="SMART" id="SM00448">
    <property type="entry name" value="REC"/>
    <property type="match status" value="1"/>
</dbReference>
<dbReference type="PANTHER" id="PTHR48111:SF4">
    <property type="entry name" value="DNA-BINDING DUAL TRANSCRIPTIONAL REGULATOR OMPR"/>
    <property type="match status" value="1"/>
</dbReference>
<feature type="modified residue" description="4-aspartylphosphate" evidence="6">
    <location>
        <position position="52"/>
    </location>
</feature>
<keyword evidence="5" id="KW-0804">Transcription</keyword>
<gene>
    <name evidence="10" type="ORF">ISP17_14185</name>
</gene>
<dbReference type="InterPro" id="IPR001789">
    <property type="entry name" value="Sig_transdc_resp-reg_receiver"/>
</dbReference>
<reference evidence="10 11" key="1">
    <citation type="submission" date="2020-10" db="EMBL/GenBank/DDBJ databases">
        <title>Phylogeny of dyella-like bacteria.</title>
        <authorList>
            <person name="Fu J."/>
        </authorList>
    </citation>
    <scope>NUCLEOTIDE SEQUENCE [LARGE SCALE GENOMIC DNA]</scope>
    <source>
        <strain evidence="10 11">Gsoil3046</strain>
    </source>
</reference>
<keyword evidence="2" id="KW-0902">Two-component regulatory system</keyword>